<dbReference type="Proteomes" id="UP000053447">
    <property type="component" value="Unassembled WGS sequence"/>
</dbReference>
<dbReference type="InterPro" id="IPR043129">
    <property type="entry name" value="ATPase_NBD"/>
</dbReference>
<comment type="pathway">
    <text evidence="1">Carbohydrate degradation; glycolysis; D-glyceraldehyde 3-phosphate and glycerone phosphate from D-glucose: step 1/4.</text>
</comment>
<dbReference type="UniPathway" id="UPA00109">
    <property type="reaction ID" value="UER00180"/>
</dbReference>
<feature type="domain" description="Hexokinase C-terminal" evidence="14">
    <location>
        <begin position="211"/>
        <end position="460"/>
    </location>
</feature>
<dbReference type="PANTHER" id="PTHR19443">
    <property type="entry name" value="HEXOKINASE"/>
    <property type="match status" value="1"/>
</dbReference>
<dbReference type="GO" id="GO:0001678">
    <property type="term" value="P:intracellular glucose homeostasis"/>
    <property type="evidence" value="ECO:0007669"/>
    <property type="project" value="InterPro"/>
</dbReference>
<evidence type="ECO:0000256" key="1">
    <source>
        <dbReference type="ARBA" id="ARBA00004888"/>
    </source>
</evidence>
<dbReference type="EC" id="2.7.1.-" evidence="12"/>
<evidence type="ECO:0000256" key="10">
    <source>
        <dbReference type="ARBA" id="ARBA00047905"/>
    </source>
</evidence>
<dbReference type="GO" id="GO:0019158">
    <property type="term" value="F:mannokinase activity"/>
    <property type="evidence" value="ECO:0007669"/>
    <property type="project" value="TreeGrafter"/>
</dbReference>
<dbReference type="Gene3D" id="3.30.420.40">
    <property type="match status" value="1"/>
</dbReference>
<dbReference type="PANTHER" id="PTHR19443:SF16">
    <property type="entry name" value="HEXOKINASE TYPE 1-RELATED"/>
    <property type="match status" value="1"/>
</dbReference>
<dbReference type="GO" id="GO:0005524">
    <property type="term" value="F:ATP binding"/>
    <property type="evidence" value="ECO:0007669"/>
    <property type="project" value="UniProtKB-UniRule"/>
</dbReference>
<dbReference type="GO" id="GO:0004340">
    <property type="term" value="F:glucokinase activity"/>
    <property type="evidence" value="ECO:0007669"/>
    <property type="project" value="TreeGrafter"/>
</dbReference>
<evidence type="ECO:0000256" key="11">
    <source>
        <dbReference type="ARBA" id="ARBA00048160"/>
    </source>
</evidence>
<dbReference type="GO" id="GO:0008865">
    <property type="term" value="F:fructokinase activity"/>
    <property type="evidence" value="ECO:0007669"/>
    <property type="project" value="TreeGrafter"/>
</dbReference>
<dbReference type="OrthoDB" id="419537at2759"/>
<dbReference type="Pfam" id="PF03727">
    <property type="entry name" value="Hexokinase_2"/>
    <property type="match status" value="1"/>
</dbReference>
<feature type="domain" description="Hexokinase N-terminal" evidence="13">
    <location>
        <begin position="18"/>
        <end position="204"/>
    </location>
</feature>
<comment type="catalytic activity">
    <reaction evidence="10">
        <text>D-fructose + ATP = D-fructose 6-phosphate + ADP + H(+)</text>
        <dbReference type="Rhea" id="RHEA:16125"/>
        <dbReference type="ChEBI" id="CHEBI:15378"/>
        <dbReference type="ChEBI" id="CHEBI:30616"/>
        <dbReference type="ChEBI" id="CHEBI:37721"/>
        <dbReference type="ChEBI" id="CHEBI:61527"/>
        <dbReference type="ChEBI" id="CHEBI:456216"/>
        <dbReference type="EC" id="2.7.1.1"/>
    </reaction>
    <physiologicalReaction direction="left-to-right" evidence="10">
        <dbReference type="Rhea" id="RHEA:16126"/>
    </physiologicalReaction>
</comment>
<dbReference type="FunFam" id="3.30.420.40:FF:000805">
    <property type="entry name" value="Hexokinase-2"/>
    <property type="match status" value="1"/>
</dbReference>
<dbReference type="RefSeq" id="XP_018229712.1">
    <property type="nucleotide sequence ID" value="XM_018373967.1"/>
</dbReference>
<dbReference type="FunFam" id="3.40.367.20:FF:000004">
    <property type="entry name" value="Phosphotransferase"/>
    <property type="match status" value="1"/>
</dbReference>
<dbReference type="Gene3D" id="3.40.367.20">
    <property type="match status" value="1"/>
</dbReference>
<organism evidence="15 16">
    <name type="scientific">Pneumocystis jirovecii (strain RU7)</name>
    <name type="common">Human pneumocystis pneumonia agent</name>
    <dbReference type="NCBI Taxonomy" id="1408657"/>
    <lineage>
        <taxon>Eukaryota</taxon>
        <taxon>Fungi</taxon>
        <taxon>Dikarya</taxon>
        <taxon>Ascomycota</taxon>
        <taxon>Taphrinomycotina</taxon>
        <taxon>Pneumocystomycetes</taxon>
        <taxon>Pneumocystaceae</taxon>
        <taxon>Pneumocystis</taxon>
    </lineage>
</organism>
<evidence type="ECO:0000313" key="16">
    <source>
        <dbReference type="Proteomes" id="UP000053447"/>
    </source>
</evidence>
<evidence type="ECO:0000256" key="6">
    <source>
        <dbReference type="ARBA" id="ARBA00022777"/>
    </source>
</evidence>
<dbReference type="STRING" id="1408657.A0A0W4ZPX0"/>
<dbReference type="GeneID" id="28940222"/>
<dbReference type="GO" id="GO:0006006">
    <property type="term" value="P:glucose metabolic process"/>
    <property type="evidence" value="ECO:0007669"/>
    <property type="project" value="TreeGrafter"/>
</dbReference>
<evidence type="ECO:0000313" key="15">
    <source>
        <dbReference type="EMBL" id="KTW30421.1"/>
    </source>
</evidence>
<dbReference type="InterPro" id="IPR022673">
    <property type="entry name" value="Hexokinase_C"/>
</dbReference>
<comment type="pathway">
    <text evidence="2">Carbohydrate metabolism; hexose metabolism.</text>
</comment>
<comment type="caution">
    <text evidence="15">The sequence shown here is derived from an EMBL/GenBank/DDBJ whole genome shotgun (WGS) entry which is preliminary data.</text>
</comment>
<reference evidence="16" key="1">
    <citation type="journal article" date="2016" name="Nat. Commun.">
        <title>Genome analysis of three Pneumocystis species reveals adaptation mechanisms to life exclusively in mammalian hosts.</title>
        <authorList>
            <person name="Ma L."/>
            <person name="Chen Z."/>
            <person name="Huang D.W."/>
            <person name="Kutty G."/>
            <person name="Ishihara M."/>
            <person name="Wang H."/>
            <person name="Abouelleil A."/>
            <person name="Bishop L."/>
            <person name="Davey E."/>
            <person name="Deng R."/>
            <person name="Deng X."/>
            <person name="Fan L."/>
            <person name="Fantoni G."/>
            <person name="Fitzgerald M."/>
            <person name="Gogineni E."/>
            <person name="Goldberg J.M."/>
            <person name="Handley G."/>
            <person name="Hu X."/>
            <person name="Huber C."/>
            <person name="Jiao X."/>
            <person name="Jones K."/>
            <person name="Levin J.Z."/>
            <person name="Liu Y."/>
            <person name="Macdonald P."/>
            <person name="Melnikov A."/>
            <person name="Raley C."/>
            <person name="Sassi M."/>
            <person name="Sherman B.T."/>
            <person name="Song X."/>
            <person name="Sykes S."/>
            <person name="Tran B."/>
            <person name="Walsh L."/>
            <person name="Xia Y."/>
            <person name="Yang J."/>
            <person name="Young S."/>
            <person name="Zeng Q."/>
            <person name="Zheng X."/>
            <person name="Stephens R."/>
            <person name="Nusbaum C."/>
            <person name="Birren B.W."/>
            <person name="Azadi P."/>
            <person name="Lempicki R.A."/>
            <person name="Cuomo C.A."/>
            <person name="Kovacs J.A."/>
        </authorList>
    </citation>
    <scope>NUCLEOTIDE SEQUENCE [LARGE SCALE GENOMIC DNA]</scope>
    <source>
        <strain evidence="16">RU7</strain>
    </source>
</reference>
<evidence type="ECO:0000256" key="9">
    <source>
        <dbReference type="ARBA" id="ARBA00044613"/>
    </source>
</evidence>
<keyword evidence="4 12" id="KW-0808">Transferase</keyword>
<name>A0A0W4ZPX0_PNEJ7</name>
<comment type="catalytic activity">
    <reaction evidence="11">
        <text>D-glucose + ATP = D-glucose 6-phosphate + ADP + H(+)</text>
        <dbReference type="Rhea" id="RHEA:17825"/>
        <dbReference type="ChEBI" id="CHEBI:4167"/>
        <dbReference type="ChEBI" id="CHEBI:15378"/>
        <dbReference type="ChEBI" id="CHEBI:30616"/>
        <dbReference type="ChEBI" id="CHEBI:61548"/>
        <dbReference type="ChEBI" id="CHEBI:456216"/>
        <dbReference type="EC" id="2.7.1.1"/>
    </reaction>
    <physiologicalReaction direction="left-to-right" evidence="11">
        <dbReference type="Rhea" id="RHEA:17826"/>
    </physiologicalReaction>
</comment>
<dbReference type="AlphaFoldDB" id="A0A0W4ZPX0"/>
<dbReference type="GO" id="GO:0005536">
    <property type="term" value="F:D-glucose binding"/>
    <property type="evidence" value="ECO:0007669"/>
    <property type="project" value="InterPro"/>
</dbReference>
<evidence type="ECO:0000259" key="14">
    <source>
        <dbReference type="Pfam" id="PF03727"/>
    </source>
</evidence>
<dbReference type="EMBL" id="LFWA01000007">
    <property type="protein sequence ID" value="KTW30421.1"/>
    <property type="molecule type" value="Genomic_DNA"/>
</dbReference>
<comment type="catalytic activity">
    <reaction evidence="9">
        <text>a D-hexose + ATP = a D-hexose 6-phosphate + ADP + H(+)</text>
        <dbReference type="Rhea" id="RHEA:22740"/>
        <dbReference type="ChEBI" id="CHEBI:4194"/>
        <dbReference type="ChEBI" id="CHEBI:15378"/>
        <dbReference type="ChEBI" id="CHEBI:30616"/>
        <dbReference type="ChEBI" id="CHEBI:229467"/>
        <dbReference type="ChEBI" id="CHEBI:456216"/>
        <dbReference type="EC" id="2.7.1.1"/>
    </reaction>
    <physiologicalReaction direction="left-to-right" evidence="9">
        <dbReference type="Rhea" id="RHEA:22741"/>
    </physiologicalReaction>
</comment>
<evidence type="ECO:0000256" key="3">
    <source>
        <dbReference type="ARBA" id="ARBA00009225"/>
    </source>
</evidence>
<sequence>MNPIENIPEEILEKLNELQMFSLDKKKLDHIIDYFIEEMNKGLSKEGSSIPMLPTWIVGYPEGNEHGTYLTLDIGGTNFRLCKVTLLGDRKFDLVQSNYSISKELKQSDSDQFFSFIVQKLKEFLKEHKIEENIQLGFTFSYPCKQDRINHGILKNWTKEFNVKNVEGHDVVELFVKAIKKENILVDVAVLINDTAGTLIASNYVDSETKLSVIYGTGSNASYMEQVKYIPKIHHMNLPPDLPIVINCEWGAFDKEKQVLPCTKYDIQLDLESKHPGQQTFEKMISGFYLGEIMRLILLDLYEKKLFFKKQCIKTIEKPYSFQTPYLSLIELDPHEDLIEIHEYKYLSMIIIVLYNPFRLFKTQFHIECTISERKVIKEIAKLISKRSAYLSACGIAAICKKKNIKKCSVGTDGSIINKYPGFKEHVRDALKCIFGPDGDKIKLVRAQDGSGVGAAIITAITIKRKKSNNFIFI</sequence>
<dbReference type="PROSITE" id="PS00378">
    <property type="entry name" value="HEXOKINASE_1"/>
    <property type="match status" value="1"/>
</dbReference>
<dbReference type="Gene3D" id="1.10.287.1250">
    <property type="match status" value="1"/>
</dbReference>
<evidence type="ECO:0000256" key="2">
    <source>
        <dbReference type="ARBA" id="ARBA00005028"/>
    </source>
</evidence>
<dbReference type="Pfam" id="PF00349">
    <property type="entry name" value="Hexokinase_1"/>
    <property type="match status" value="1"/>
</dbReference>
<evidence type="ECO:0000256" key="12">
    <source>
        <dbReference type="RuleBase" id="RU362007"/>
    </source>
</evidence>
<dbReference type="PRINTS" id="PR00475">
    <property type="entry name" value="HEXOKINASE"/>
</dbReference>
<keyword evidence="6 12" id="KW-0418">Kinase</keyword>
<dbReference type="GO" id="GO:0005739">
    <property type="term" value="C:mitochondrion"/>
    <property type="evidence" value="ECO:0007669"/>
    <property type="project" value="TreeGrafter"/>
</dbReference>
<dbReference type="VEuPathDB" id="FungiDB:T551_01704"/>
<protein>
    <recommendedName>
        <fullName evidence="12">Phosphotransferase</fullName>
        <ecNumber evidence="12">2.7.1.-</ecNumber>
    </recommendedName>
</protein>
<dbReference type="InterPro" id="IPR019807">
    <property type="entry name" value="Hexokinase_BS"/>
</dbReference>
<dbReference type="InterPro" id="IPR022672">
    <property type="entry name" value="Hexokinase_N"/>
</dbReference>
<keyword evidence="8 12" id="KW-0324">Glycolysis</keyword>
<dbReference type="GO" id="GO:0005829">
    <property type="term" value="C:cytosol"/>
    <property type="evidence" value="ECO:0007669"/>
    <property type="project" value="TreeGrafter"/>
</dbReference>
<evidence type="ECO:0000256" key="4">
    <source>
        <dbReference type="ARBA" id="ARBA00022679"/>
    </source>
</evidence>
<dbReference type="InterPro" id="IPR001312">
    <property type="entry name" value="Hexokinase"/>
</dbReference>
<proteinExistence type="inferred from homology"/>
<keyword evidence="16" id="KW-1185">Reference proteome</keyword>
<dbReference type="SUPFAM" id="SSF53067">
    <property type="entry name" value="Actin-like ATPase domain"/>
    <property type="match status" value="2"/>
</dbReference>
<dbReference type="eggNOG" id="KOG1369">
    <property type="taxonomic scope" value="Eukaryota"/>
</dbReference>
<keyword evidence="7 12" id="KW-0067">ATP-binding</keyword>
<comment type="similarity">
    <text evidence="3 12">Belongs to the hexokinase family.</text>
</comment>
<dbReference type="PROSITE" id="PS51748">
    <property type="entry name" value="HEXOKINASE_2"/>
    <property type="match status" value="1"/>
</dbReference>
<dbReference type="GO" id="GO:0006096">
    <property type="term" value="P:glycolytic process"/>
    <property type="evidence" value="ECO:0007669"/>
    <property type="project" value="UniProtKB-UniPathway"/>
</dbReference>
<evidence type="ECO:0000256" key="5">
    <source>
        <dbReference type="ARBA" id="ARBA00022741"/>
    </source>
</evidence>
<evidence type="ECO:0000256" key="7">
    <source>
        <dbReference type="ARBA" id="ARBA00022840"/>
    </source>
</evidence>
<accession>A0A0W4ZPX0</accession>
<gene>
    <name evidence="15" type="ORF">T551_01704</name>
</gene>
<keyword evidence="5 12" id="KW-0547">Nucleotide-binding</keyword>
<dbReference type="GO" id="GO:0006013">
    <property type="term" value="P:mannose metabolic process"/>
    <property type="evidence" value="ECO:0007669"/>
    <property type="project" value="TreeGrafter"/>
</dbReference>
<evidence type="ECO:0000259" key="13">
    <source>
        <dbReference type="Pfam" id="PF00349"/>
    </source>
</evidence>
<evidence type="ECO:0000256" key="8">
    <source>
        <dbReference type="ARBA" id="ARBA00023152"/>
    </source>
</evidence>